<dbReference type="EMBL" id="JBJQND010000016">
    <property type="protein sequence ID" value="KAL3847917.1"/>
    <property type="molecule type" value="Genomic_DNA"/>
</dbReference>
<evidence type="ECO:0000256" key="8">
    <source>
        <dbReference type="ARBA" id="ARBA00040091"/>
    </source>
</evidence>
<dbReference type="PANTHER" id="PTHR10221:SF9">
    <property type="entry name" value="TRANSCRIPTION INITIATION FACTOR TFIID SUBUNIT 6"/>
    <property type="match status" value="1"/>
</dbReference>
<evidence type="ECO:0000256" key="5">
    <source>
        <dbReference type="ARBA" id="ARBA00023015"/>
    </source>
</evidence>
<feature type="compositionally biased region" description="Low complexity" evidence="9">
    <location>
        <begin position="475"/>
        <end position="504"/>
    </location>
</feature>
<evidence type="ECO:0000259" key="10">
    <source>
        <dbReference type="SMART" id="SM00803"/>
    </source>
</evidence>
<dbReference type="SUPFAM" id="SSF48371">
    <property type="entry name" value="ARM repeat"/>
    <property type="match status" value="1"/>
</dbReference>
<feature type="domain" description="TATA box binding protein associated factor (TAF) histone-like fold" evidence="10">
    <location>
        <begin position="13"/>
        <end position="77"/>
    </location>
</feature>
<dbReference type="InterPro" id="IPR009072">
    <property type="entry name" value="Histone-fold"/>
</dbReference>
<evidence type="ECO:0000256" key="1">
    <source>
        <dbReference type="ARBA" id="ARBA00004123"/>
    </source>
</evidence>
<dbReference type="SMART" id="SM00803">
    <property type="entry name" value="TAF"/>
    <property type="match status" value="1"/>
</dbReference>
<evidence type="ECO:0000256" key="7">
    <source>
        <dbReference type="ARBA" id="ARBA00023242"/>
    </source>
</evidence>
<dbReference type="InterPro" id="IPR046344">
    <property type="entry name" value="TAF6_C_sf"/>
</dbReference>
<protein>
    <recommendedName>
        <fullName evidence="4">Histone H4</fullName>
    </recommendedName>
    <alternativeName>
        <fullName evidence="8">Transcription initiation factor TFIID subunit 6</fullName>
    </alternativeName>
</protein>
<evidence type="ECO:0000256" key="2">
    <source>
        <dbReference type="ARBA" id="ARBA00007688"/>
    </source>
</evidence>
<dbReference type="PANTHER" id="PTHR10221">
    <property type="entry name" value="TRANSCRIPTION INITIATION FACTOR TFIID SUBUNIT 6"/>
    <property type="match status" value="1"/>
</dbReference>
<reference evidence="11 12" key="1">
    <citation type="submission" date="2024-11" db="EMBL/GenBank/DDBJ databases">
        <title>Chromosome-level genome assembly of the freshwater bivalve Anodonta woodiana.</title>
        <authorList>
            <person name="Chen X."/>
        </authorList>
    </citation>
    <scope>NUCLEOTIDE SEQUENCE [LARGE SCALE GENOMIC DNA]</scope>
    <source>
        <strain evidence="11">MN2024</strain>
        <tissue evidence="11">Gills</tissue>
    </source>
</reference>
<dbReference type="InterPro" id="IPR011442">
    <property type="entry name" value="TAF6_C"/>
</dbReference>
<dbReference type="SUPFAM" id="SSF47113">
    <property type="entry name" value="Histone-fold"/>
    <property type="match status" value="1"/>
</dbReference>
<comment type="caution">
    <text evidence="11">The sequence shown here is derived from an EMBL/GenBank/DDBJ whole genome shotgun (WGS) entry which is preliminary data.</text>
</comment>
<feature type="compositionally biased region" description="Polar residues" evidence="9">
    <location>
        <begin position="513"/>
        <end position="525"/>
    </location>
</feature>
<sequence length="635" mass="69122">MAEKHDKEGKISANLSSDSVRVIAESIGFHGVPDDAGTYLAEDCTYRLKLIVQEALKFMQHGKRQKLSTADFDQALRVQNIEPLYGFHSPDLIPFRYASGGGRELHFVEDKELDLQEVINSTLPRVPLDVTLKAHWLCIEGEQPAIPENPPPASKEQQKSEILDTTVKSAIDKSKKPGKLGDGGKARLRHKGGFELVKMKELSNHELSMEQQLYYKEITEACVGSEEGRRSEALQSLSTDPGLHQMLPRFSTFIFEGVKINVVQNNLALLIYLMRMVKALMDNQTLYLEKYLHEFVPAVTTCIVCKQLCMRPDVDNHWALRDFAARLNAQICKNFSTSINNIQPRITKTFCKAVKSDKTVLATQYGAIAGLGELGSEVIKSFLLPHIRSIGERVQLATEGPVINNADKIAADNIKKALCKYLPPVLKNLRSANETVEDYITDYGYLGPIIHAAVLKERQSSAAASVTPSQPTPRPTLQLPQQPKTQYVIQSGPSPTLPGTPSTTRFPPVGMSISRTPSTPIPGGNTSQQKIVIMSSQPHQTTPVGQSITLNSITGGSNPTVVKVLPGSSSSNSSSLGSSGQKIVVMSLPPGNGSGTMQGSVVSPSTAQDLGIKSIFGDQPAHITSLNKSEPDTLP</sequence>
<dbReference type="CDD" id="cd08050">
    <property type="entry name" value="TAF6C"/>
    <property type="match status" value="1"/>
</dbReference>
<keyword evidence="6" id="KW-0804">Transcription</keyword>
<comment type="subunit">
    <text evidence="3">The nucleosome is a histone octamer containing two molecules each of H2A, H2B, H3 and H4 assembled in one H3-H4 heterotetramer and two H2A-H2B heterodimers. The octamer wraps approximately 147 bp of DNA.</text>
</comment>
<dbReference type="InterPro" id="IPR004823">
    <property type="entry name" value="TAF_TATA-bd_Histone-like_dom"/>
</dbReference>
<dbReference type="CDD" id="cd22931">
    <property type="entry name" value="HFD_TAF6"/>
    <property type="match status" value="1"/>
</dbReference>
<keyword evidence="12" id="KW-1185">Reference proteome</keyword>
<evidence type="ECO:0000313" key="12">
    <source>
        <dbReference type="Proteomes" id="UP001634394"/>
    </source>
</evidence>
<dbReference type="FunFam" id="1.25.40.770:FF:000001">
    <property type="entry name" value="Transcription initiation factor TFIID subunit 6"/>
    <property type="match status" value="1"/>
</dbReference>
<dbReference type="GO" id="GO:0005634">
    <property type="term" value="C:nucleus"/>
    <property type="evidence" value="ECO:0007669"/>
    <property type="project" value="UniProtKB-SubCell"/>
</dbReference>
<dbReference type="Pfam" id="PF07571">
    <property type="entry name" value="TAF6_C"/>
    <property type="match status" value="1"/>
</dbReference>
<dbReference type="InterPro" id="IPR037796">
    <property type="entry name" value="TAF6"/>
</dbReference>
<keyword evidence="7" id="KW-0539">Nucleus</keyword>
<evidence type="ECO:0000256" key="3">
    <source>
        <dbReference type="ARBA" id="ARBA00011538"/>
    </source>
</evidence>
<dbReference type="FunFam" id="1.10.20.10:FF:000030">
    <property type="entry name" value="Transcription initiation factor TFIID subunit 6"/>
    <property type="match status" value="1"/>
</dbReference>
<dbReference type="Pfam" id="PF02969">
    <property type="entry name" value="TAF"/>
    <property type="match status" value="1"/>
</dbReference>
<dbReference type="AlphaFoldDB" id="A0ABD3UFZ7"/>
<comment type="subcellular location">
    <subcellularLocation>
        <location evidence="1">Nucleus</location>
    </subcellularLocation>
</comment>
<keyword evidence="5" id="KW-0805">Transcription regulation</keyword>
<evidence type="ECO:0000256" key="9">
    <source>
        <dbReference type="SAM" id="MobiDB-lite"/>
    </source>
</evidence>
<gene>
    <name evidence="11" type="ORF">ACJMK2_018807</name>
</gene>
<evidence type="ECO:0000256" key="6">
    <source>
        <dbReference type="ARBA" id="ARBA00023163"/>
    </source>
</evidence>
<accession>A0ABD3UFZ7</accession>
<dbReference type="Proteomes" id="UP001634394">
    <property type="component" value="Unassembled WGS sequence"/>
</dbReference>
<name>A0ABD3UFZ7_SINWO</name>
<evidence type="ECO:0000313" key="11">
    <source>
        <dbReference type="EMBL" id="KAL3847917.1"/>
    </source>
</evidence>
<dbReference type="InterPro" id="IPR016024">
    <property type="entry name" value="ARM-type_fold"/>
</dbReference>
<dbReference type="Gene3D" id="1.25.40.770">
    <property type="entry name" value="TAF6, C-terminal HEAT repeat domain"/>
    <property type="match status" value="1"/>
</dbReference>
<comment type="similarity">
    <text evidence="2">Belongs to the TAF6 family.</text>
</comment>
<feature type="region of interest" description="Disordered" evidence="9">
    <location>
        <begin position="462"/>
        <end position="525"/>
    </location>
</feature>
<evidence type="ECO:0000256" key="4">
    <source>
        <dbReference type="ARBA" id="ARBA00020836"/>
    </source>
</evidence>
<proteinExistence type="inferred from homology"/>
<dbReference type="Gene3D" id="1.10.20.10">
    <property type="entry name" value="Histone, subunit A"/>
    <property type="match status" value="1"/>
</dbReference>
<organism evidence="11 12">
    <name type="scientific">Sinanodonta woodiana</name>
    <name type="common">Chinese pond mussel</name>
    <name type="synonym">Anodonta woodiana</name>
    <dbReference type="NCBI Taxonomy" id="1069815"/>
    <lineage>
        <taxon>Eukaryota</taxon>
        <taxon>Metazoa</taxon>
        <taxon>Spiralia</taxon>
        <taxon>Lophotrochozoa</taxon>
        <taxon>Mollusca</taxon>
        <taxon>Bivalvia</taxon>
        <taxon>Autobranchia</taxon>
        <taxon>Heteroconchia</taxon>
        <taxon>Palaeoheterodonta</taxon>
        <taxon>Unionida</taxon>
        <taxon>Unionoidea</taxon>
        <taxon>Unionidae</taxon>
        <taxon>Unioninae</taxon>
        <taxon>Sinanodonta</taxon>
    </lineage>
</organism>